<organism evidence="4 5">
    <name type="scientific">Collimonas arenae</name>
    <dbReference type="NCBI Taxonomy" id="279058"/>
    <lineage>
        <taxon>Bacteria</taxon>
        <taxon>Pseudomonadati</taxon>
        <taxon>Pseudomonadota</taxon>
        <taxon>Betaproteobacteria</taxon>
        <taxon>Burkholderiales</taxon>
        <taxon>Oxalobacteraceae</taxon>
        <taxon>Collimonas</taxon>
    </lineage>
</organism>
<dbReference type="FunFam" id="3.40.50.720:FF:000173">
    <property type="entry name" value="3-oxoacyl-[acyl-carrier protein] reductase"/>
    <property type="match status" value="1"/>
</dbReference>
<reference evidence="4 5" key="1">
    <citation type="submission" date="2015-11" db="EMBL/GenBank/DDBJ databases">
        <title>Exploring the genomic traits of fungus-feeding bacterial genus Collimonas.</title>
        <authorList>
            <person name="Song C."/>
            <person name="Schmidt R."/>
            <person name="de Jager V."/>
            <person name="Krzyzanowska D."/>
            <person name="Jongedijk E."/>
            <person name="Cankar K."/>
            <person name="Beekwilder J."/>
            <person name="van Veen A."/>
            <person name="de Boer W."/>
            <person name="van Veen J.A."/>
            <person name="Garbeva P."/>
        </authorList>
    </citation>
    <scope>NUCLEOTIDE SEQUENCE [LARGE SCALE GENOMIC DNA]</scope>
    <source>
        <strain evidence="4 5">Ter282</strain>
    </source>
</reference>
<comment type="similarity">
    <text evidence="1">Belongs to the short-chain dehydrogenases/reductases (SDR) family.</text>
</comment>
<dbReference type="RefSeq" id="WP_082797882.1">
    <property type="nucleotide sequence ID" value="NZ_CP013233.1"/>
</dbReference>
<dbReference type="AlphaFoldDB" id="A0A127QJM9"/>
<evidence type="ECO:0000256" key="1">
    <source>
        <dbReference type="ARBA" id="ARBA00006484"/>
    </source>
</evidence>
<gene>
    <name evidence="4" type="ORF">CAter282_2502</name>
</gene>
<dbReference type="InterPro" id="IPR011285">
    <property type="entry name" value="FabG-rel"/>
</dbReference>
<sequence length="259" mass="27475">MTLQLNTVENTIESAAAVARKTILVTGSSRGIGKAIALRLARDGYDIVLHCHQQRAAADAVAQAVRDIGAQARVLQFDIGQRQATADALLADVEQHGCYYGVVCNAGVARDNAFPAMPGEDWDIVLKTNLDGFYNVLNPLVMPMVQRRAPGRIVTMASVSGLIGNRGQVNYSAAKAGIIGATKALAIELAKRNITVNCVAPGLIETDMIDDVPLDEALKLIPARRVGKPDEVAATVAFLMHTDAAYITRQVISVNGGMA</sequence>
<dbReference type="InterPro" id="IPR036291">
    <property type="entry name" value="NAD(P)-bd_dom_sf"/>
</dbReference>
<keyword evidence="2" id="KW-0560">Oxidoreductase</keyword>
<dbReference type="Pfam" id="PF13561">
    <property type="entry name" value="adh_short_C2"/>
    <property type="match status" value="1"/>
</dbReference>
<evidence type="ECO:0000313" key="5">
    <source>
        <dbReference type="Proteomes" id="UP000071778"/>
    </source>
</evidence>
<evidence type="ECO:0000259" key="3">
    <source>
        <dbReference type="SMART" id="SM00822"/>
    </source>
</evidence>
<proteinExistence type="inferred from homology"/>
<name>A0A127QJM9_9BURK</name>
<accession>A0A127QJM9</accession>
<feature type="domain" description="Ketoreductase" evidence="3">
    <location>
        <begin position="21"/>
        <end position="212"/>
    </location>
</feature>
<dbReference type="NCBIfam" id="NF004200">
    <property type="entry name" value="PRK05653.1-5"/>
    <property type="match status" value="1"/>
</dbReference>
<dbReference type="InterPro" id="IPR002347">
    <property type="entry name" value="SDR_fam"/>
</dbReference>
<keyword evidence="5" id="KW-1185">Reference proteome</keyword>
<dbReference type="Proteomes" id="UP000071778">
    <property type="component" value="Chromosome"/>
</dbReference>
<dbReference type="PRINTS" id="PR00080">
    <property type="entry name" value="SDRFAMILY"/>
</dbReference>
<dbReference type="NCBIfam" id="TIGR01831">
    <property type="entry name" value="fabG_rel"/>
    <property type="match status" value="1"/>
</dbReference>
<evidence type="ECO:0000256" key="2">
    <source>
        <dbReference type="ARBA" id="ARBA00023002"/>
    </source>
</evidence>
<dbReference type="SUPFAM" id="SSF51735">
    <property type="entry name" value="NAD(P)-binding Rossmann-fold domains"/>
    <property type="match status" value="1"/>
</dbReference>
<evidence type="ECO:0000313" key="4">
    <source>
        <dbReference type="EMBL" id="AMP10243.1"/>
    </source>
</evidence>
<dbReference type="PRINTS" id="PR00081">
    <property type="entry name" value="GDHRDH"/>
</dbReference>
<dbReference type="PANTHER" id="PTHR42879">
    <property type="entry name" value="3-OXOACYL-(ACYL-CARRIER-PROTEIN) REDUCTASE"/>
    <property type="match status" value="1"/>
</dbReference>
<protein>
    <submittedName>
        <fullName evidence="4">Short chain dehydrogenase family protein</fullName>
    </submittedName>
</protein>
<dbReference type="Gene3D" id="3.40.50.720">
    <property type="entry name" value="NAD(P)-binding Rossmann-like Domain"/>
    <property type="match status" value="1"/>
</dbReference>
<dbReference type="InterPro" id="IPR050259">
    <property type="entry name" value="SDR"/>
</dbReference>
<dbReference type="PATRIC" id="fig|279058.18.peg.2468"/>
<dbReference type="InterPro" id="IPR057326">
    <property type="entry name" value="KR_dom"/>
</dbReference>
<dbReference type="NCBIfam" id="NF009466">
    <property type="entry name" value="PRK12826.1-2"/>
    <property type="match status" value="1"/>
</dbReference>
<dbReference type="EMBL" id="CP013235">
    <property type="protein sequence ID" value="AMP10243.1"/>
    <property type="molecule type" value="Genomic_DNA"/>
</dbReference>
<dbReference type="SMART" id="SM00822">
    <property type="entry name" value="PKS_KR"/>
    <property type="match status" value="1"/>
</dbReference>
<dbReference type="PANTHER" id="PTHR42879:SF2">
    <property type="entry name" value="3-OXOACYL-[ACYL-CARRIER-PROTEIN] REDUCTASE FABG"/>
    <property type="match status" value="1"/>
</dbReference>
<dbReference type="GO" id="GO:0016491">
    <property type="term" value="F:oxidoreductase activity"/>
    <property type="evidence" value="ECO:0007669"/>
    <property type="project" value="UniProtKB-KW"/>
</dbReference>